<comment type="caution">
    <text evidence="2">The sequence shown here is derived from an EMBL/GenBank/DDBJ whole genome shotgun (WGS) entry which is preliminary data.</text>
</comment>
<accession>A0A822XTD1</accession>
<name>A0A822XTD1_NELNU</name>
<dbReference type="Proteomes" id="UP000607653">
    <property type="component" value="Unassembled WGS sequence"/>
</dbReference>
<evidence type="ECO:0000313" key="3">
    <source>
        <dbReference type="Proteomes" id="UP000607653"/>
    </source>
</evidence>
<gene>
    <name evidence="2" type="ORF">HUJ06_023885</name>
</gene>
<keyword evidence="3" id="KW-1185">Reference proteome</keyword>
<feature type="region of interest" description="Disordered" evidence="1">
    <location>
        <begin position="1"/>
        <end position="26"/>
    </location>
</feature>
<reference evidence="2 3" key="1">
    <citation type="journal article" date="2020" name="Mol. Biol. Evol.">
        <title>Distinct Expression and Methylation Patterns for Genes with Different Fates following a Single Whole-Genome Duplication in Flowering Plants.</title>
        <authorList>
            <person name="Shi T."/>
            <person name="Rahmani R.S."/>
            <person name="Gugger P.F."/>
            <person name="Wang M."/>
            <person name="Li H."/>
            <person name="Zhang Y."/>
            <person name="Li Z."/>
            <person name="Wang Q."/>
            <person name="Van de Peer Y."/>
            <person name="Marchal K."/>
            <person name="Chen J."/>
        </authorList>
    </citation>
    <scope>NUCLEOTIDE SEQUENCE [LARGE SCALE GENOMIC DNA]</scope>
    <source>
        <tissue evidence="2">Leaf</tissue>
    </source>
</reference>
<proteinExistence type="predicted"/>
<evidence type="ECO:0000313" key="2">
    <source>
        <dbReference type="EMBL" id="DAD22421.1"/>
    </source>
</evidence>
<sequence length="39" mass="4213">MESGNSPEETAGVSDKGEARATGRCGNWRRRVAVESTLF</sequence>
<protein>
    <submittedName>
        <fullName evidence="2">Uncharacterized protein</fullName>
    </submittedName>
</protein>
<evidence type="ECO:0000256" key="1">
    <source>
        <dbReference type="SAM" id="MobiDB-lite"/>
    </source>
</evidence>
<organism evidence="2 3">
    <name type="scientific">Nelumbo nucifera</name>
    <name type="common">Sacred lotus</name>
    <dbReference type="NCBI Taxonomy" id="4432"/>
    <lineage>
        <taxon>Eukaryota</taxon>
        <taxon>Viridiplantae</taxon>
        <taxon>Streptophyta</taxon>
        <taxon>Embryophyta</taxon>
        <taxon>Tracheophyta</taxon>
        <taxon>Spermatophyta</taxon>
        <taxon>Magnoliopsida</taxon>
        <taxon>Proteales</taxon>
        <taxon>Nelumbonaceae</taxon>
        <taxon>Nelumbo</taxon>
    </lineage>
</organism>
<dbReference type="EMBL" id="DUZY01000001">
    <property type="protein sequence ID" value="DAD22421.1"/>
    <property type="molecule type" value="Genomic_DNA"/>
</dbReference>
<dbReference type="AlphaFoldDB" id="A0A822XTD1"/>